<keyword evidence="3" id="KW-1185">Reference proteome</keyword>
<accession>A0ABN0FXI2</accession>
<reference evidence="3" key="1">
    <citation type="journal article" date="2012" name="J. Bacteriol.">
        <title>Revised Genome Sequence of Burkholderia thailandensis MSMB43 with Improved Annotation.</title>
        <authorList>
            <person name="Zhuo Y."/>
            <person name="Liu L."/>
            <person name="Wang Q."/>
            <person name="Liu X."/>
            <person name="Ren B."/>
            <person name="Liu M."/>
            <person name="Ni P."/>
            <person name="Cheng Y.Q."/>
            <person name="Zhang L."/>
        </authorList>
    </citation>
    <scope>NUCLEOTIDE SEQUENCE [LARGE SCALE GENOMIC DNA]</scope>
    <source>
        <strain evidence="3">MSMB43</strain>
    </source>
</reference>
<evidence type="ECO:0000313" key="2">
    <source>
        <dbReference type="EMBL" id="EIP84667.1"/>
    </source>
</evidence>
<dbReference type="EMBL" id="JH692072">
    <property type="protein sequence ID" value="EIP84667.1"/>
    <property type="molecule type" value="Genomic_DNA"/>
</dbReference>
<gene>
    <name evidence="2" type="ORF">A33K_18680</name>
</gene>
<proteinExistence type="predicted"/>
<feature type="region of interest" description="Disordered" evidence="1">
    <location>
        <begin position="57"/>
        <end position="89"/>
    </location>
</feature>
<protein>
    <submittedName>
        <fullName evidence="2">Uncharacterized protein</fullName>
    </submittedName>
</protein>
<sequence length="89" mass="10616">MRMAQEIMMRYVIGTASLNTIRATDTQMRNLYIARKHVVDQRVFKVDHDEIETCGSDELDGQRRRRRAQQPDQRWSVGISDPRLQRTRR</sequence>
<name>A0ABN0FXI2_9BURK</name>
<organism evidence="2 3">
    <name type="scientific">Burkholderia humptydooensis MSMB43</name>
    <dbReference type="NCBI Taxonomy" id="441157"/>
    <lineage>
        <taxon>Bacteria</taxon>
        <taxon>Pseudomonadati</taxon>
        <taxon>Pseudomonadota</taxon>
        <taxon>Betaproteobacteria</taxon>
        <taxon>Burkholderiales</taxon>
        <taxon>Burkholderiaceae</taxon>
        <taxon>Burkholderia</taxon>
        <taxon>pseudomallei group</taxon>
    </lineage>
</organism>
<dbReference type="Proteomes" id="UP000004682">
    <property type="component" value="Unassembled WGS sequence"/>
</dbReference>
<evidence type="ECO:0000256" key="1">
    <source>
        <dbReference type="SAM" id="MobiDB-lite"/>
    </source>
</evidence>
<evidence type="ECO:0000313" key="3">
    <source>
        <dbReference type="Proteomes" id="UP000004682"/>
    </source>
</evidence>